<dbReference type="InterPro" id="IPR052155">
    <property type="entry name" value="Biofilm_reg_signaling"/>
</dbReference>
<reference evidence="2" key="2">
    <citation type="journal article" date="2014" name="ISME J.">
        <title>Microbial stratification in low pH oxic and suboxic macroscopic growths along an acid mine drainage.</title>
        <authorList>
            <person name="Mendez-Garcia C."/>
            <person name="Mesa V."/>
            <person name="Sprenger R.R."/>
            <person name="Richter M."/>
            <person name="Diez M.S."/>
            <person name="Solano J."/>
            <person name="Bargiela R."/>
            <person name="Golyshina O.V."/>
            <person name="Manteca A."/>
            <person name="Ramos J.L."/>
            <person name="Gallego J.R."/>
            <person name="Llorente I."/>
            <person name="Martins Dos Santos V.A."/>
            <person name="Jensen O.N."/>
            <person name="Pelaez A.I."/>
            <person name="Sanchez J."/>
            <person name="Ferrer M."/>
        </authorList>
    </citation>
    <scope>NUCLEOTIDE SEQUENCE</scope>
</reference>
<feature type="non-terminal residue" evidence="2">
    <location>
        <position position="201"/>
    </location>
</feature>
<gene>
    <name evidence="2" type="ORF">B1A_08817</name>
</gene>
<dbReference type="InterPro" id="IPR035919">
    <property type="entry name" value="EAL_sf"/>
</dbReference>
<dbReference type="SUPFAM" id="SSF141868">
    <property type="entry name" value="EAL domain-like"/>
    <property type="match status" value="1"/>
</dbReference>
<dbReference type="Pfam" id="PF00563">
    <property type="entry name" value="EAL"/>
    <property type="match status" value="1"/>
</dbReference>
<protein>
    <submittedName>
        <fullName evidence="2">Diguanylate cyclase/phosphodiesterase with PAS/PAC sensor(S)</fullName>
    </submittedName>
</protein>
<accession>T1AV64</accession>
<dbReference type="PROSITE" id="PS50883">
    <property type="entry name" value="EAL"/>
    <property type="match status" value="1"/>
</dbReference>
<organism evidence="2">
    <name type="scientific">mine drainage metagenome</name>
    <dbReference type="NCBI Taxonomy" id="410659"/>
    <lineage>
        <taxon>unclassified sequences</taxon>
        <taxon>metagenomes</taxon>
        <taxon>ecological metagenomes</taxon>
    </lineage>
</organism>
<feature type="non-terminal residue" evidence="2">
    <location>
        <position position="1"/>
    </location>
</feature>
<dbReference type="EMBL" id="AUZX01006280">
    <property type="protein sequence ID" value="EQD64521.1"/>
    <property type="molecule type" value="Genomic_DNA"/>
</dbReference>
<dbReference type="AlphaFoldDB" id="T1AV64"/>
<feature type="domain" description="EAL" evidence="1">
    <location>
        <begin position="1"/>
        <end position="201"/>
    </location>
</feature>
<dbReference type="InterPro" id="IPR001633">
    <property type="entry name" value="EAL_dom"/>
</dbReference>
<reference evidence="2" key="1">
    <citation type="submission" date="2013-08" db="EMBL/GenBank/DDBJ databases">
        <authorList>
            <person name="Mendez C."/>
            <person name="Richter M."/>
            <person name="Ferrer M."/>
            <person name="Sanchez J."/>
        </authorList>
    </citation>
    <scope>NUCLEOTIDE SEQUENCE</scope>
</reference>
<dbReference type="Gene3D" id="3.20.20.450">
    <property type="entry name" value="EAL domain"/>
    <property type="match status" value="1"/>
</dbReference>
<evidence type="ECO:0000259" key="1">
    <source>
        <dbReference type="PROSITE" id="PS50883"/>
    </source>
</evidence>
<comment type="caution">
    <text evidence="2">The sequence shown here is derived from an EMBL/GenBank/DDBJ whole genome shotgun (WGS) entry which is preliminary data.</text>
</comment>
<name>T1AV64_9ZZZZ</name>
<dbReference type="PANTHER" id="PTHR44757">
    <property type="entry name" value="DIGUANYLATE CYCLASE DGCP"/>
    <property type="match status" value="1"/>
</dbReference>
<evidence type="ECO:0000313" key="2">
    <source>
        <dbReference type="EMBL" id="EQD64521.1"/>
    </source>
</evidence>
<sequence length="201" mass="21871">VVGLEALIRWDHPTRGLVGPIDFIDALEETGLIVPVGRWVLHEACDQLGKWLDMDPDGPPLTMGVNVSGIQLRDPEFVRDLEELIMKSELCATNLILEITESVAMSQESSVLLSLLDKGLHVAIDDFGTGYSSMSSLRKIPADILKIDKAFVDDVSSDPIALAIVRAISDLARTVGMETVAEGVEDAEQLRTLFELGCDNV</sequence>
<dbReference type="PANTHER" id="PTHR44757:SF2">
    <property type="entry name" value="BIOFILM ARCHITECTURE MAINTENANCE PROTEIN MBAA"/>
    <property type="match status" value="1"/>
</dbReference>
<dbReference type="SMART" id="SM00052">
    <property type="entry name" value="EAL"/>
    <property type="match status" value="1"/>
</dbReference>
<dbReference type="CDD" id="cd01948">
    <property type="entry name" value="EAL"/>
    <property type="match status" value="1"/>
</dbReference>
<proteinExistence type="predicted"/>